<gene>
    <name evidence="2" type="ORF">H8S22_08460</name>
</gene>
<proteinExistence type="predicted"/>
<accession>A0ABR7FR05</accession>
<comment type="caution">
    <text evidence="2">The sequence shown here is derived from an EMBL/GenBank/DDBJ whole genome shotgun (WGS) entry which is preliminary data.</text>
</comment>
<keyword evidence="1" id="KW-0175">Coiled coil</keyword>
<keyword evidence="3" id="KW-1185">Reference proteome</keyword>
<evidence type="ECO:0000313" key="3">
    <source>
        <dbReference type="Proteomes" id="UP000635828"/>
    </source>
</evidence>
<name>A0ABR7FR05_9FIRM</name>
<dbReference type="RefSeq" id="WP_024728434.1">
    <property type="nucleotide sequence ID" value="NZ_JACOOS010000008.1"/>
</dbReference>
<dbReference type="Gene3D" id="1.20.5.110">
    <property type="match status" value="1"/>
</dbReference>
<protein>
    <submittedName>
        <fullName evidence="2">Uncharacterized protein</fullName>
    </submittedName>
</protein>
<feature type="coiled-coil region" evidence="1">
    <location>
        <begin position="22"/>
        <end position="49"/>
    </location>
</feature>
<reference evidence="2 3" key="1">
    <citation type="submission" date="2020-08" db="EMBL/GenBank/DDBJ databases">
        <title>Genome public.</title>
        <authorList>
            <person name="Liu C."/>
            <person name="Sun Q."/>
        </authorList>
    </citation>
    <scope>NUCLEOTIDE SEQUENCE [LARGE SCALE GENOMIC DNA]</scope>
    <source>
        <strain evidence="2 3">NSJ-7</strain>
    </source>
</reference>
<evidence type="ECO:0000313" key="2">
    <source>
        <dbReference type="EMBL" id="MBC5677639.1"/>
    </source>
</evidence>
<dbReference type="EMBL" id="JACOOS010000008">
    <property type="protein sequence ID" value="MBC5677639.1"/>
    <property type="molecule type" value="Genomic_DNA"/>
</dbReference>
<evidence type="ECO:0000256" key="1">
    <source>
        <dbReference type="SAM" id="Coils"/>
    </source>
</evidence>
<dbReference type="SUPFAM" id="SSF57997">
    <property type="entry name" value="Tropomyosin"/>
    <property type="match status" value="1"/>
</dbReference>
<organism evidence="2 3">
    <name type="scientific">Anaerostipes hominis</name>
    <name type="common">ex Liu et al. 2021</name>
    <dbReference type="NCBI Taxonomy" id="2763018"/>
    <lineage>
        <taxon>Bacteria</taxon>
        <taxon>Bacillati</taxon>
        <taxon>Bacillota</taxon>
        <taxon>Clostridia</taxon>
        <taxon>Lachnospirales</taxon>
        <taxon>Lachnospiraceae</taxon>
        <taxon>Anaerostipes</taxon>
    </lineage>
</organism>
<sequence length="144" mass="16779">MDNNELLIQIEKLLDCKLEGRFDSLEGRLDSLEEKFDSLEGRFNSLEGRFNSLEGRFNSLELKVQSIDDRLIAVEEDLSPIKRTCLRVENEIIPKLDALYEDRIPHAEFSRLSDRVEKNTHMLLVMKDVIINHSGEIQHLKEVK</sequence>
<dbReference type="Gene3D" id="1.20.5.2280">
    <property type="match status" value="1"/>
</dbReference>
<dbReference type="Proteomes" id="UP000635828">
    <property type="component" value="Unassembled WGS sequence"/>
</dbReference>